<evidence type="ECO:0000313" key="4">
    <source>
        <dbReference type="EMBL" id="NYB75480.1"/>
    </source>
</evidence>
<organism evidence="4 5">
    <name type="scientific">Sedimentibacter hydroxybenzoicus DSM 7310</name>
    <dbReference type="NCBI Taxonomy" id="1123245"/>
    <lineage>
        <taxon>Bacteria</taxon>
        <taxon>Bacillati</taxon>
        <taxon>Bacillota</taxon>
        <taxon>Tissierellia</taxon>
        <taxon>Sedimentibacter</taxon>
    </lineage>
</organism>
<comment type="function">
    <text evidence="3">Required for rescue of stalled ribosomes mediated by trans-translation. Binds to transfer-messenger RNA (tmRNA), required for stable association of tmRNA with ribosomes. tmRNA and SmpB together mimic tRNA shape, replacing the anticodon stem-loop with SmpB. tmRNA is encoded by the ssrA gene; the 2 termini fold to resemble tRNA(Ala) and it encodes a 'tag peptide', a short internal open reading frame. During trans-translation Ala-aminoacylated tmRNA acts like a tRNA, entering the A-site of stalled ribosomes, displacing the stalled mRNA. The ribosome then switches to translate the ORF on the tmRNA; the nascent peptide is terminated with the 'tag peptide' encoded by the tmRNA and targeted for degradation. The ribosome is freed to recommence translation, which seems to be the essential function of trans-translation.</text>
</comment>
<comment type="subcellular location">
    <subcellularLocation>
        <location evidence="3">Cytoplasm</location>
    </subcellularLocation>
    <text evidence="3">The tmRNA-SmpB complex associates with stalled 70S ribosomes.</text>
</comment>
<evidence type="ECO:0000256" key="2">
    <source>
        <dbReference type="ARBA" id="ARBA00022884"/>
    </source>
</evidence>
<evidence type="ECO:0000256" key="3">
    <source>
        <dbReference type="HAMAP-Rule" id="MF_00023"/>
    </source>
</evidence>
<dbReference type="GO" id="GO:0070929">
    <property type="term" value="P:trans-translation"/>
    <property type="evidence" value="ECO:0007669"/>
    <property type="project" value="UniProtKB-UniRule"/>
</dbReference>
<dbReference type="NCBIfam" id="TIGR00086">
    <property type="entry name" value="smpB"/>
    <property type="match status" value="1"/>
</dbReference>
<evidence type="ECO:0000256" key="1">
    <source>
        <dbReference type="ARBA" id="ARBA00022490"/>
    </source>
</evidence>
<protein>
    <recommendedName>
        <fullName evidence="3">SsrA-binding protein</fullName>
    </recommendedName>
    <alternativeName>
        <fullName evidence="3">Small protein B</fullName>
    </alternativeName>
</protein>
<accession>A0A974BLC6</accession>
<dbReference type="Pfam" id="PF01668">
    <property type="entry name" value="SmpB"/>
    <property type="match status" value="1"/>
</dbReference>
<dbReference type="GO" id="GO:0003723">
    <property type="term" value="F:RNA binding"/>
    <property type="evidence" value="ECO:0007669"/>
    <property type="project" value="UniProtKB-UniRule"/>
</dbReference>
<keyword evidence="2 3" id="KW-0694">RNA-binding</keyword>
<dbReference type="HAMAP" id="MF_00023">
    <property type="entry name" value="SmpB"/>
    <property type="match status" value="1"/>
</dbReference>
<dbReference type="SUPFAM" id="SSF74982">
    <property type="entry name" value="Small protein B (SmpB)"/>
    <property type="match status" value="1"/>
</dbReference>
<dbReference type="GO" id="GO:0070930">
    <property type="term" value="P:trans-translation-dependent protein tagging"/>
    <property type="evidence" value="ECO:0007669"/>
    <property type="project" value="TreeGrafter"/>
</dbReference>
<dbReference type="Proteomes" id="UP000611629">
    <property type="component" value="Unassembled WGS sequence"/>
</dbReference>
<reference evidence="4" key="1">
    <citation type="submission" date="2020-07" db="EMBL/GenBank/DDBJ databases">
        <title>Genomic analysis of a strain of Sedimentibacter Hydroxybenzoicus DSM7310.</title>
        <authorList>
            <person name="Ma S."/>
        </authorList>
    </citation>
    <scope>NUCLEOTIDE SEQUENCE</scope>
    <source>
        <strain evidence="4">DSM 7310</strain>
    </source>
</reference>
<dbReference type="NCBIfam" id="NF003843">
    <property type="entry name" value="PRK05422.1"/>
    <property type="match status" value="1"/>
</dbReference>
<dbReference type="InterPro" id="IPR020081">
    <property type="entry name" value="SsrA-bd_prot_CS"/>
</dbReference>
<dbReference type="PANTHER" id="PTHR30308">
    <property type="entry name" value="TMRNA-BINDING COMPONENT OF TRANS-TRANSLATION TAGGING COMPLEX"/>
    <property type="match status" value="1"/>
</dbReference>
<dbReference type="Gene3D" id="2.40.280.10">
    <property type="match status" value="1"/>
</dbReference>
<dbReference type="GO" id="GO:0005829">
    <property type="term" value="C:cytosol"/>
    <property type="evidence" value="ECO:0007669"/>
    <property type="project" value="TreeGrafter"/>
</dbReference>
<dbReference type="CDD" id="cd09294">
    <property type="entry name" value="SmpB"/>
    <property type="match status" value="1"/>
</dbReference>
<dbReference type="InterPro" id="IPR000037">
    <property type="entry name" value="SsrA-bd_prot"/>
</dbReference>
<dbReference type="RefSeq" id="WP_179239184.1">
    <property type="nucleotide sequence ID" value="NZ_JACBNQ010000022.1"/>
</dbReference>
<keyword evidence="1 3" id="KW-0963">Cytoplasm</keyword>
<comment type="caution">
    <text evidence="4">The sequence shown here is derived from an EMBL/GenBank/DDBJ whole genome shotgun (WGS) entry which is preliminary data.</text>
</comment>
<keyword evidence="5" id="KW-1185">Reference proteome</keyword>
<dbReference type="AlphaFoldDB" id="A0A974BLC6"/>
<dbReference type="PANTHER" id="PTHR30308:SF2">
    <property type="entry name" value="SSRA-BINDING PROTEIN"/>
    <property type="match status" value="1"/>
</dbReference>
<comment type="similarity">
    <text evidence="3">Belongs to the SmpB family.</text>
</comment>
<proteinExistence type="inferred from homology"/>
<gene>
    <name evidence="3 4" type="primary">smpB</name>
    <name evidence="4" type="ORF">HZF24_15130</name>
</gene>
<dbReference type="PROSITE" id="PS01317">
    <property type="entry name" value="SSRP"/>
    <property type="match status" value="1"/>
</dbReference>
<evidence type="ECO:0000313" key="5">
    <source>
        <dbReference type="Proteomes" id="UP000611629"/>
    </source>
</evidence>
<dbReference type="InterPro" id="IPR023620">
    <property type="entry name" value="SmpB"/>
</dbReference>
<sequence length="149" mass="17219">MAENTKNIASNKKAYHDYFIEDKYEAGIVLVGTEVKSIRQGKVNLKDSYVNIKNGEAYVYNLHISPYEKGNIYNVDPLRPRKLLLNKREIRKLIGLVTLKGYSLIPLSLYLKNGLVKMEMAVAKGKKNYDKRQDIAKKDAERRIQRQDD</sequence>
<dbReference type="EMBL" id="JACBNQ010000022">
    <property type="protein sequence ID" value="NYB75480.1"/>
    <property type="molecule type" value="Genomic_DNA"/>
</dbReference>
<name>A0A974BLC6_SEDHY</name>